<evidence type="ECO:0000256" key="1">
    <source>
        <dbReference type="ARBA" id="ARBA00022679"/>
    </source>
</evidence>
<organism evidence="4 5">
    <name type="scientific">Actinomadura geliboluensis</name>
    <dbReference type="NCBI Taxonomy" id="882440"/>
    <lineage>
        <taxon>Bacteria</taxon>
        <taxon>Bacillati</taxon>
        <taxon>Actinomycetota</taxon>
        <taxon>Actinomycetes</taxon>
        <taxon>Streptosporangiales</taxon>
        <taxon>Thermomonosporaceae</taxon>
        <taxon>Actinomadura</taxon>
    </lineage>
</organism>
<dbReference type="Proteomes" id="UP000305238">
    <property type="component" value="Unassembled WGS sequence"/>
</dbReference>
<accession>A0A5S4H5S0</accession>
<evidence type="ECO:0000313" key="4">
    <source>
        <dbReference type="EMBL" id="TMR40061.1"/>
    </source>
</evidence>
<dbReference type="RefSeq" id="WP_138636526.1">
    <property type="nucleotide sequence ID" value="NZ_JASWDG010000065.1"/>
</dbReference>
<dbReference type="GO" id="GO:0044550">
    <property type="term" value="P:secondary metabolite biosynthetic process"/>
    <property type="evidence" value="ECO:0007669"/>
    <property type="project" value="TreeGrafter"/>
</dbReference>
<evidence type="ECO:0000259" key="3">
    <source>
        <dbReference type="Pfam" id="PF08541"/>
    </source>
</evidence>
<dbReference type="InterPro" id="IPR013747">
    <property type="entry name" value="ACP_syn_III_C"/>
</dbReference>
<proteinExistence type="predicted"/>
<dbReference type="PANTHER" id="PTHR34069:SF2">
    <property type="entry name" value="BETA-KETOACYL-[ACYL-CARRIER-PROTEIN] SYNTHASE III"/>
    <property type="match status" value="1"/>
</dbReference>
<dbReference type="CDD" id="cd00827">
    <property type="entry name" value="init_cond_enzymes"/>
    <property type="match status" value="1"/>
</dbReference>
<reference evidence="4 5" key="1">
    <citation type="submission" date="2019-05" db="EMBL/GenBank/DDBJ databases">
        <title>Draft genome sequence of Actinomadura geliboluensis A8036.</title>
        <authorList>
            <person name="Saricaoglu S."/>
            <person name="Isik K."/>
        </authorList>
    </citation>
    <scope>NUCLEOTIDE SEQUENCE [LARGE SCALE GENOMIC DNA]</scope>
    <source>
        <strain evidence="4 5">A8036</strain>
    </source>
</reference>
<protein>
    <submittedName>
        <fullName evidence="4">3-oxoacyl-ACP synthase</fullName>
    </submittedName>
</protein>
<dbReference type="EMBL" id="VCKZ01000071">
    <property type="protein sequence ID" value="TMR40061.1"/>
    <property type="molecule type" value="Genomic_DNA"/>
</dbReference>
<dbReference type="PANTHER" id="PTHR34069">
    <property type="entry name" value="3-OXOACYL-[ACYL-CARRIER-PROTEIN] SYNTHASE 3"/>
    <property type="match status" value="1"/>
</dbReference>
<name>A0A5S4H5S0_9ACTN</name>
<dbReference type="SUPFAM" id="SSF53901">
    <property type="entry name" value="Thiolase-like"/>
    <property type="match status" value="2"/>
</dbReference>
<keyword evidence="1" id="KW-0808">Transferase</keyword>
<evidence type="ECO:0000313" key="5">
    <source>
        <dbReference type="Proteomes" id="UP000305238"/>
    </source>
</evidence>
<dbReference type="InterPro" id="IPR016039">
    <property type="entry name" value="Thiolase-like"/>
</dbReference>
<dbReference type="OrthoDB" id="2636646at2"/>
<evidence type="ECO:0000256" key="2">
    <source>
        <dbReference type="ARBA" id="ARBA00023315"/>
    </source>
</evidence>
<dbReference type="Pfam" id="PF08541">
    <property type="entry name" value="ACP_syn_III_C"/>
    <property type="match status" value="1"/>
</dbReference>
<sequence length="307" mass="33170">MTSLEAVAAYLPAHRVPIERVGEELGLAPAEIKVFRRFFGLAEICREPDGTVTDLLMATVDKLDALRGREQHVRYVVQARTMPVVAPYPVNPVHDVRDALGLEHATAFALTHHACASGLLAVDLCGKMLAADGDPDALALVLTGEKTYTEAARTVPGTAINGEGGAAVLVGTRDERDVVLGYAARTHGRFNAVADELTAEFQQVYTEALAEVMLAALDTAGLGLDDVAWVFPHNVNRISWERVARRLGFPLDRIFLDNVPVTGHCFCADPFINYRTARDLGRLAPGDRYLLATVGLGATFSAMVLEH</sequence>
<gene>
    <name evidence="4" type="ORF">ETD96_12690</name>
</gene>
<keyword evidence="2" id="KW-0012">Acyltransferase</keyword>
<dbReference type="Gene3D" id="3.40.47.10">
    <property type="match status" value="2"/>
</dbReference>
<feature type="domain" description="Beta-ketoacyl-[acyl-carrier-protein] synthase III C-terminal" evidence="3">
    <location>
        <begin position="217"/>
        <end position="306"/>
    </location>
</feature>
<keyword evidence="5" id="KW-1185">Reference proteome</keyword>
<dbReference type="GO" id="GO:0016746">
    <property type="term" value="F:acyltransferase activity"/>
    <property type="evidence" value="ECO:0007669"/>
    <property type="project" value="UniProtKB-KW"/>
</dbReference>
<comment type="caution">
    <text evidence="4">The sequence shown here is derived from an EMBL/GenBank/DDBJ whole genome shotgun (WGS) entry which is preliminary data.</text>
</comment>
<dbReference type="AlphaFoldDB" id="A0A5S4H5S0"/>